<name>A0A4C1TH85_EUMVA</name>
<gene>
    <name evidence="1" type="ORF">EVAR_79276_1</name>
</gene>
<accession>A0A4C1TH85</accession>
<evidence type="ECO:0000313" key="1">
    <source>
        <dbReference type="EMBL" id="GBP12930.1"/>
    </source>
</evidence>
<comment type="caution">
    <text evidence="1">The sequence shown here is derived from an EMBL/GenBank/DDBJ whole genome shotgun (WGS) entry which is preliminary data.</text>
</comment>
<reference evidence="1 2" key="1">
    <citation type="journal article" date="2019" name="Commun. Biol.">
        <title>The bagworm genome reveals a unique fibroin gene that provides high tensile strength.</title>
        <authorList>
            <person name="Kono N."/>
            <person name="Nakamura H."/>
            <person name="Ohtoshi R."/>
            <person name="Tomita M."/>
            <person name="Numata K."/>
            <person name="Arakawa K."/>
        </authorList>
    </citation>
    <scope>NUCLEOTIDE SEQUENCE [LARGE SCALE GENOMIC DNA]</scope>
</reference>
<dbReference type="Proteomes" id="UP000299102">
    <property type="component" value="Unassembled WGS sequence"/>
</dbReference>
<sequence length="198" mass="22149">MVVNRRSWTVILRCIDKVRLGRVDRGSSDNPAASPAVHRLRQTGSGDRVLFFDSTSDKRSSHALTVSLEMVHPMTKEGGAGALFLCDIVANKNVDRDNAGPLRKRAVEWSSRHGVYRQRPPSRVCSFVFERDRRLTITTAEMACSIYAVVMDHHFGVHEGNDALVISRHGVVLFHLLTVYLVAEELVNGLDLPFLIRS</sequence>
<evidence type="ECO:0000313" key="2">
    <source>
        <dbReference type="Proteomes" id="UP000299102"/>
    </source>
</evidence>
<dbReference type="AlphaFoldDB" id="A0A4C1TH85"/>
<dbReference type="EMBL" id="BGZK01000054">
    <property type="protein sequence ID" value="GBP12930.1"/>
    <property type="molecule type" value="Genomic_DNA"/>
</dbReference>
<proteinExistence type="predicted"/>
<protein>
    <submittedName>
        <fullName evidence="1">Uncharacterized protein</fullName>
    </submittedName>
</protein>
<keyword evidence="2" id="KW-1185">Reference proteome</keyword>
<organism evidence="1 2">
    <name type="scientific">Eumeta variegata</name>
    <name type="common">Bagworm moth</name>
    <name type="synonym">Eumeta japonica</name>
    <dbReference type="NCBI Taxonomy" id="151549"/>
    <lineage>
        <taxon>Eukaryota</taxon>
        <taxon>Metazoa</taxon>
        <taxon>Ecdysozoa</taxon>
        <taxon>Arthropoda</taxon>
        <taxon>Hexapoda</taxon>
        <taxon>Insecta</taxon>
        <taxon>Pterygota</taxon>
        <taxon>Neoptera</taxon>
        <taxon>Endopterygota</taxon>
        <taxon>Lepidoptera</taxon>
        <taxon>Glossata</taxon>
        <taxon>Ditrysia</taxon>
        <taxon>Tineoidea</taxon>
        <taxon>Psychidae</taxon>
        <taxon>Oiketicinae</taxon>
        <taxon>Eumeta</taxon>
    </lineage>
</organism>